<accession>A0ACC3AVI8</accession>
<proteinExistence type="predicted"/>
<dbReference type="Proteomes" id="UP001177260">
    <property type="component" value="Unassembled WGS sequence"/>
</dbReference>
<evidence type="ECO:0000313" key="1">
    <source>
        <dbReference type="EMBL" id="KAK1141652.1"/>
    </source>
</evidence>
<reference evidence="1 2" key="1">
    <citation type="journal article" date="2023" name="ACS Omega">
        <title>Identification of the Neoaspergillic Acid Biosynthesis Gene Cluster by Establishing an In Vitro CRISPR-Ribonucleoprotein Genetic System in Aspergillus melleus.</title>
        <authorList>
            <person name="Yuan B."/>
            <person name="Grau M.F."/>
            <person name="Murata R.M."/>
            <person name="Torok T."/>
            <person name="Venkateswaran K."/>
            <person name="Stajich J.E."/>
            <person name="Wang C.C.C."/>
        </authorList>
    </citation>
    <scope>NUCLEOTIDE SEQUENCE [LARGE SCALE GENOMIC DNA]</scope>
    <source>
        <strain evidence="1 2">IMV 1140</strain>
    </source>
</reference>
<evidence type="ECO:0000313" key="2">
    <source>
        <dbReference type="Proteomes" id="UP001177260"/>
    </source>
</evidence>
<dbReference type="EMBL" id="JAOPJF010000061">
    <property type="protein sequence ID" value="KAK1141652.1"/>
    <property type="molecule type" value="Genomic_DNA"/>
</dbReference>
<organism evidence="1 2">
    <name type="scientific">Aspergillus melleus</name>
    <dbReference type="NCBI Taxonomy" id="138277"/>
    <lineage>
        <taxon>Eukaryota</taxon>
        <taxon>Fungi</taxon>
        <taxon>Dikarya</taxon>
        <taxon>Ascomycota</taxon>
        <taxon>Pezizomycotina</taxon>
        <taxon>Eurotiomycetes</taxon>
        <taxon>Eurotiomycetidae</taxon>
        <taxon>Eurotiales</taxon>
        <taxon>Aspergillaceae</taxon>
        <taxon>Aspergillus</taxon>
        <taxon>Aspergillus subgen. Circumdati</taxon>
    </lineage>
</organism>
<protein>
    <submittedName>
        <fullName evidence="1">Uncharacterized protein</fullName>
    </submittedName>
</protein>
<comment type="caution">
    <text evidence="1">The sequence shown here is derived from an EMBL/GenBank/DDBJ whole genome shotgun (WGS) entry which is preliminary data.</text>
</comment>
<sequence length="103" mass="11123">MKSFFAILLPIVSLAVAQELPTCAGTLKCCTGVTPYFILPNEILADYGVDAEDEGNICGDGTDVTEYLDVEICDVVGDTVQCCLPFVQRGELPEDLTFNCHDV</sequence>
<gene>
    <name evidence="1" type="ORF">N8T08_008916</name>
</gene>
<keyword evidence="2" id="KW-1185">Reference proteome</keyword>
<name>A0ACC3AVI8_9EURO</name>